<keyword evidence="2" id="KW-1185">Reference proteome</keyword>
<accession>A0A9W6BSG9</accession>
<name>A0A9W6BSG9_9CHLO</name>
<proteinExistence type="predicted"/>
<dbReference type="Proteomes" id="UP001165080">
    <property type="component" value="Unassembled WGS sequence"/>
</dbReference>
<sequence length="89" mass="9729">MESERILRVSLAFLDLPEDSHRRNTVTLGSLCIITTFGGVLRSGKASCDTAETVREPNSGILAGIGGATRLDDTGSEYINNLFFIFHPW</sequence>
<comment type="caution">
    <text evidence="1">The sequence shown here is derived from an EMBL/GenBank/DDBJ whole genome shotgun (WGS) entry which is preliminary data.</text>
</comment>
<evidence type="ECO:0000313" key="1">
    <source>
        <dbReference type="EMBL" id="GLC57559.1"/>
    </source>
</evidence>
<reference evidence="1 2" key="1">
    <citation type="journal article" date="2023" name="Commun. Biol.">
        <title>Reorganization of the ancestral sex-determining regions during the evolution of trioecy in Pleodorina starrii.</title>
        <authorList>
            <person name="Takahashi K."/>
            <person name="Suzuki S."/>
            <person name="Kawai-Toyooka H."/>
            <person name="Yamamoto K."/>
            <person name="Hamaji T."/>
            <person name="Ootsuki R."/>
            <person name="Yamaguchi H."/>
            <person name="Kawachi M."/>
            <person name="Higashiyama T."/>
            <person name="Nozaki H."/>
        </authorList>
    </citation>
    <scope>NUCLEOTIDE SEQUENCE [LARGE SCALE GENOMIC DNA]</scope>
    <source>
        <strain evidence="1 2">NIES-4479</strain>
    </source>
</reference>
<organism evidence="1 2">
    <name type="scientific">Pleodorina starrii</name>
    <dbReference type="NCBI Taxonomy" id="330485"/>
    <lineage>
        <taxon>Eukaryota</taxon>
        <taxon>Viridiplantae</taxon>
        <taxon>Chlorophyta</taxon>
        <taxon>core chlorophytes</taxon>
        <taxon>Chlorophyceae</taxon>
        <taxon>CS clade</taxon>
        <taxon>Chlamydomonadales</taxon>
        <taxon>Volvocaceae</taxon>
        <taxon>Pleodorina</taxon>
    </lineage>
</organism>
<evidence type="ECO:0000313" key="2">
    <source>
        <dbReference type="Proteomes" id="UP001165080"/>
    </source>
</evidence>
<gene>
    <name evidence="1" type="primary">PLESTB001781</name>
    <name evidence="1" type="ORF">PLESTB_001240400</name>
</gene>
<protein>
    <submittedName>
        <fullName evidence="1">Uncharacterized protein</fullName>
    </submittedName>
</protein>
<dbReference type="AlphaFoldDB" id="A0A9W6BSG9"/>
<dbReference type="EMBL" id="BRXU01000019">
    <property type="protein sequence ID" value="GLC57559.1"/>
    <property type="molecule type" value="Genomic_DNA"/>
</dbReference>